<gene>
    <name evidence="8" type="primary">SFH1_1</name>
    <name evidence="8" type="ORF">K7432_003697</name>
</gene>
<proteinExistence type="inferred from homology"/>
<evidence type="ECO:0000256" key="1">
    <source>
        <dbReference type="ARBA" id="ARBA00004123"/>
    </source>
</evidence>
<dbReference type="InterPro" id="IPR006939">
    <property type="entry name" value="SNF5"/>
</dbReference>
<dbReference type="Pfam" id="PF04855">
    <property type="entry name" value="SNF5"/>
    <property type="match status" value="1"/>
</dbReference>
<evidence type="ECO:0000256" key="4">
    <source>
        <dbReference type="ARBA" id="ARBA00023163"/>
    </source>
</evidence>
<dbReference type="EMBL" id="JASJQH010006991">
    <property type="protein sequence ID" value="KAK9721092.1"/>
    <property type="molecule type" value="Genomic_DNA"/>
</dbReference>
<dbReference type="SUPFAM" id="SSF57716">
    <property type="entry name" value="Glucocorticoid receptor-like (DNA-binding domain)"/>
    <property type="match status" value="1"/>
</dbReference>
<comment type="subcellular location">
    <subcellularLocation>
        <location evidence="1">Nucleus</location>
    </subcellularLocation>
</comment>
<comment type="similarity">
    <text evidence="2">Belongs to the SNF5 family.</text>
</comment>
<dbReference type="InterPro" id="IPR000679">
    <property type="entry name" value="Znf_GATA"/>
</dbReference>
<evidence type="ECO:0000256" key="2">
    <source>
        <dbReference type="ARBA" id="ARBA00010239"/>
    </source>
</evidence>
<dbReference type="InterPro" id="IPR013088">
    <property type="entry name" value="Znf_NHR/GATA"/>
</dbReference>
<evidence type="ECO:0000256" key="3">
    <source>
        <dbReference type="ARBA" id="ARBA00023015"/>
    </source>
</evidence>
<reference evidence="8 9" key="1">
    <citation type="submission" date="2023-04" db="EMBL/GenBank/DDBJ databases">
        <title>Genome of Basidiobolus ranarum AG-B5.</title>
        <authorList>
            <person name="Stajich J.E."/>
            <person name="Carter-House D."/>
            <person name="Gryganskyi A."/>
        </authorList>
    </citation>
    <scope>NUCLEOTIDE SEQUENCE [LARGE SCALE GENOMIC DNA]</scope>
    <source>
        <strain evidence="8 9">AG-B5</strain>
    </source>
</reference>
<feature type="domain" description="GATA-type" evidence="7">
    <location>
        <begin position="454"/>
        <end position="507"/>
    </location>
</feature>
<comment type="caution">
    <text evidence="8">The sequence shown here is derived from an EMBL/GenBank/DDBJ whole genome shotgun (WGS) entry which is preliminary data.</text>
</comment>
<dbReference type="CDD" id="cd00202">
    <property type="entry name" value="ZnF_GATA"/>
    <property type="match status" value="1"/>
</dbReference>
<accession>A0ABR2W5T3</accession>
<dbReference type="Pfam" id="PF00320">
    <property type="entry name" value="GATA"/>
    <property type="match status" value="1"/>
</dbReference>
<sequence length="508" mass="57567">MSTESDRILRTRSSKIEASTPIRNASVTGYPTQSMPLATNYAAFFSNNTFSSTPGYQHSPSIMNSTPSSTHPNLTPRSTAQFIPYTTTPTFSVNQNQTPKSNKAPRAPLITPGYVPRAIFPVGVPTTVSSGNNVQGRYSTYSSRLRDGGSGLIVSGNLGKRVLRDKDDDSEEEELGSTFPSNMNKVWSRRKIQKRYLSYTTDQLQEAALAEETLVPIRLDLDIDHQYKLRDVFLWNLNETLLTPEKFAEILCDELDVSISVHGSNIVNSIKAQIQHFETVLDLDIPTEDARVVINLDLHVGQTHLRDQFEWDLYSELSPSDFARQLTGDLALGGEFISLITFAIHEQLYRHRQERLSYADEMEDSDMAPPLSSAFRPMEEAENWTPKLENLSSEELERILIDNERSIRRLRRDASRFVISRPIDLKPTNRTSSPMAKVKQRLSEYKTSRLPYEELETWRCLHCGIEGRNTPLVRRGPDGSKTLCNACGLAWQTRGKLPENRLNMYRIS</sequence>
<name>A0ABR2W5T3_9FUNG</name>
<evidence type="ECO:0000256" key="5">
    <source>
        <dbReference type="ARBA" id="ARBA00023242"/>
    </source>
</evidence>
<organism evidence="8 9">
    <name type="scientific">Basidiobolus ranarum</name>
    <dbReference type="NCBI Taxonomy" id="34480"/>
    <lineage>
        <taxon>Eukaryota</taxon>
        <taxon>Fungi</taxon>
        <taxon>Fungi incertae sedis</taxon>
        <taxon>Zoopagomycota</taxon>
        <taxon>Entomophthoromycotina</taxon>
        <taxon>Basidiobolomycetes</taxon>
        <taxon>Basidiobolales</taxon>
        <taxon>Basidiobolaceae</taxon>
        <taxon>Basidiobolus</taxon>
    </lineage>
</organism>
<dbReference type="Proteomes" id="UP001479436">
    <property type="component" value="Unassembled WGS sequence"/>
</dbReference>
<evidence type="ECO:0000256" key="6">
    <source>
        <dbReference type="SAM" id="MobiDB-lite"/>
    </source>
</evidence>
<evidence type="ECO:0000259" key="7">
    <source>
        <dbReference type="SMART" id="SM00401"/>
    </source>
</evidence>
<keyword evidence="4" id="KW-0804">Transcription</keyword>
<dbReference type="SMART" id="SM00401">
    <property type="entry name" value="ZnF_GATA"/>
    <property type="match status" value="1"/>
</dbReference>
<evidence type="ECO:0000313" key="9">
    <source>
        <dbReference type="Proteomes" id="UP001479436"/>
    </source>
</evidence>
<feature type="region of interest" description="Disordered" evidence="6">
    <location>
        <begin position="89"/>
        <end position="108"/>
    </location>
</feature>
<protein>
    <submittedName>
        <fullName evidence="8">Chromatin structure remodeling complex protein sfh1</fullName>
    </submittedName>
</protein>
<evidence type="ECO:0000313" key="8">
    <source>
        <dbReference type="EMBL" id="KAK9721092.1"/>
    </source>
</evidence>
<dbReference type="Gene3D" id="3.30.50.10">
    <property type="entry name" value="Erythroid Transcription Factor GATA-1, subunit A"/>
    <property type="match status" value="1"/>
</dbReference>
<feature type="compositionally biased region" description="Polar residues" evidence="6">
    <location>
        <begin position="89"/>
        <end position="101"/>
    </location>
</feature>
<keyword evidence="3" id="KW-0805">Transcription regulation</keyword>
<keyword evidence="9" id="KW-1185">Reference proteome</keyword>
<feature type="region of interest" description="Disordered" evidence="6">
    <location>
        <begin position="56"/>
        <end position="80"/>
    </location>
</feature>
<keyword evidence="5" id="KW-0539">Nucleus</keyword>
<dbReference type="PANTHER" id="PTHR10019">
    <property type="entry name" value="SNF5"/>
    <property type="match status" value="1"/>
</dbReference>